<dbReference type="NCBIfam" id="TIGR01410">
    <property type="entry name" value="tatB"/>
    <property type="match status" value="1"/>
</dbReference>
<keyword evidence="3 9" id="KW-1003">Cell membrane</keyword>
<evidence type="ECO:0000256" key="7">
    <source>
        <dbReference type="ARBA" id="ARBA00023010"/>
    </source>
</evidence>
<dbReference type="Gene3D" id="1.20.5.3310">
    <property type="match status" value="1"/>
</dbReference>
<comment type="similarity">
    <text evidence="9">Belongs to the TatB family.</text>
</comment>
<evidence type="ECO:0000256" key="10">
    <source>
        <dbReference type="SAM" id="MobiDB-lite"/>
    </source>
</evidence>
<evidence type="ECO:0000256" key="8">
    <source>
        <dbReference type="ARBA" id="ARBA00023136"/>
    </source>
</evidence>
<name>A0A840Z111_9SPHN</name>
<organism evidence="11 12">
    <name type="scientific">Stakelama sediminis</name>
    <dbReference type="NCBI Taxonomy" id="463200"/>
    <lineage>
        <taxon>Bacteria</taxon>
        <taxon>Pseudomonadati</taxon>
        <taxon>Pseudomonadota</taxon>
        <taxon>Alphaproteobacteria</taxon>
        <taxon>Sphingomonadales</taxon>
        <taxon>Sphingomonadaceae</taxon>
        <taxon>Stakelama</taxon>
    </lineage>
</organism>
<accession>A0A840Z111</accession>
<evidence type="ECO:0000256" key="3">
    <source>
        <dbReference type="ARBA" id="ARBA00022475"/>
    </source>
</evidence>
<dbReference type="RefSeq" id="WP_246359851.1">
    <property type="nucleotide sequence ID" value="NZ_BAABIF010000001.1"/>
</dbReference>
<keyword evidence="4 9" id="KW-0812">Transmembrane</keyword>
<dbReference type="GO" id="GO:0043953">
    <property type="term" value="P:protein transport by the Tat complex"/>
    <property type="evidence" value="ECO:0007669"/>
    <property type="project" value="UniProtKB-UniRule"/>
</dbReference>
<dbReference type="GO" id="GO:0008320">
    <property type="term" value="F:protein transmembrane transporter activity"/>
    <property type="evidence" value="ECO:0007669"/>
    <property type="project" value="UniProtKB-UniRule"/>
</dbReference>
<keyword evidence="6 9" id="KW-1133">Transmembrane helix</keyword>
<protein>
    <recommendedName>
        <fullName evidence="9">Sec-independent protein translocase protein TatB</fullName>
    </recommendedName>
</protein>
<evidence type="ECO:0000256" key="1">
    <source>
        <dbReference type="ARBA" id="ARBA00004167"/>
    </source>
</evidence>
<evidence type="ECO:0000256" key="5">
    <source>
        <dbReference type="ARBA" id="ARBA00022927"/>
    </source>
</evidence>
<dbReference type="InterPro" id="IPR018448">
    <property type="entry name" value="TatB"/>
</dbReference>
<evidence type="ECO:0000313" key="11">
    <source>
        <dbReference type="EMBL" id="MBB5719420.1"/>
    </source>
</evidence>
<feature type="compositionally biased region" description="Basic and acidic residues" evidence="10">
    <location>
        <begin position="140"/>
        <end position="149"/>
    </location>
</feature>
<proteinExistence type="inferred from homology"/>
<reference evidence="11 12" key="1">
    <citation type="submission" date="2020-08" db="EMBL/GenBank/DDBJ databases">
        <title>Genomic Encyclopedia of Type Strains, Phase IV (KMG-IV): sequencing the most valuable type-strain genomes for metagenomic binning, comparative biology and taxonomic classification.</title>
        <authorList>
            <person name="Goeker M."/>
        </authorList>
    </citation>
    <scope>NUCLEOTIDE SEQUENCE [LARGE SCALE GENOMIC DNA]</scope>
    <source>
        <strain evidence="11 12">DSM 27203</strain>
    </source>
</reference>
<evidence type="ECO:0000256" key="9">
    <source>
        <dbReference type="HAMAP-Rule" id="MF_00237"/>
    </source>
</evidence>
<dbReference type="PRINTS" id="PR01506">
    <property type="entry name" value="TATBPROTEIN"/>
</dbReference>
<keyword evidence="5 9" id="KW-0653">Protein transport</keyword>
<keyword evidence="12" id="KW-1185">Reference proteome</keyword>
<sequence>MFDIGSPELLVVAIVALLIIGPKDLPKAMRVVGYWVGRARSVTRQFRAGFDEMVREAELAEMEKKWAQENERIMREHPSPSLPAPDHDTDEDARPQAQEGPDADKGPDLVTQPVIRDADAPTSENGNGGTDVERSPSSTPERDKPGSTE</sequence>
<dbReference type="EMBL" id="JACIJI010000004">
    <property type="protein sequence ID" value="MBB5719420.1"/>
    <property type="molecule type" value="Genomic_DNA"/>
</dbReference>
<comment type="subunit">
    <text evidence="9">The Tat system comprises two distinct complexes: a TatABC complex, containing multiple copies of TatA, TatB and TatC subunits, and a separate TatA complex, containing only TatA subunits. Substrates initially bind to the TatABC complex, which probably triggers association of the separate TatA complex to form the active translocon.</text>
</comment>
<keyword evidence="7 9" id="KW-0811">Translocation</keyword>
<comment type="function">
    <text evidence="9">Part of the twin-arginine translocation (Tat) system that transports large folded proteins containing a characteristic twin-arginine motif in their signal peptide across membranes. Together with TatC, TatB is part of a receptor directly interacting with Tat signal peptides. TatB may form an oligomeric binding site that transiently accommodates folded Tat precursor proteins before their translocation.</text>
</comment>
<keyword evidence="8 9" id="KW-0472">Membrane</keyword>
<evidence type="ECO:0000256" key="6">
    <source>
        <dbReference type="ARBA" id="ARBA00022989"/>
    </source>
</evidence>
<evidence type="ECO:0000256" key="2">
    <source>
        <dbReference type="ARBA" id="ARBA00022448"/>
    </source>
</evidence>
<dbReference type="PANTHER" id="PTHR33162">
    <property type="entry name" value="SEC-INDEPENDENT PROTEIN TRANSLOCASE PROTEIN TATA, CHLOROPLASTIC"/>
    <property type="match status" value="1"/>
</dbReference>
<dbReference type="HAMAP" id="MF_00237">
    <property type="entry name" value="TatB"/>
    <property type="match status" value="1"/>
</dbReference>
<dbReference type="AlphaFoldDB" id="A0A840Z111"/>
<evidence type="ECO:0000313" key="12">
    <source>
        <dbReference type="Proteomes" id="UP000554342"/>
    </source>
</evidence>
<feature type="region of interest" description="Disordered" evidence="10">
    <location>
        <begin position="68"/>
        <end position="149"/>
    </location>
</feature>
<gene>
    <name evidence="9" type="primary">tatB</name>
    <name evidence="11" type="ORF">FHR23_002361</name>
</gene>
<evidence type="ECO:0000256" key="4">
    <source>
        <dbReference type="ARBA" id="ARBA00022692"/>
    </source>
</evidence>
<dbReference type="PANTHER" id="PTHR33162:SF1">
    <property type="entry name" value="SEC-INDEPENDENT PROTEIN TRANSLOCASE PROTEIN TATA, CHLOROPLASTIC"/>
    <property type="match status" value="1"/>
</dbReference>
<dbReference type="InterPro" id="IPR003369">
    <property type="entry name" value="TatA/B/E"/>
</dbReference>
<dbReference type="Pfam" id="PF02416">
    <property type="entry name" value="TatA_B_E"/>
    <property type="match status" value="1"/>
</dbReference>
<comment type="caution">
    <text evidence="11">The sequence shown here is derived from an EMBL/GenBank/DDBJ whole genome shotgun (WGS) entry which is preliminary data.</text>
</comment>
<dbReference type="Proteomes" id="UP000554342">
    <property type="component" value="Unassembled WGS sequence"/>
</dbReference>
<comment type="subcellular location">
    <subcellularLocation>
        <location evidence="9">Cell membrane</location>
        <topology evidence="9">Single-pass membrane protein</topology>
    </subcellularLocation>
    <subcellularLocation>
        <location evidence="1">Membrane</location>
        <topology evidence="1">Single-pass membrane protein</topology>
    </subcellularLocation>
</comment>
<feature type="compositionally biased region" description="Basic and acidic residues" evidence="10">
    <location>
        <begin position="68"/>
        <end position="78"/>
    </location>
</feature>
<dbReference type="GO" id="GO:0033281">
    <property type="term" value="C:TAT protein transport complex"/>
    <property type="evidence" value="ECO:0007669"/>
    <property type="project" value="UniProtKB-UniRule"/>
</dbReference>
<keyword evidence="2 9" id="KW-0813">Transport</keyword>